<reference evidence="1 2" key="1">
    <citation type="journal article" date="2010" name="PLoS ONE">
        <title>The genome sequence of the rumen methanogen Methanobrevibacter ruminantium reveals new possibilities for controlling ruminant methane emissions.</title>
        <authorList>
            <person name="Leahy S.C."/>
            <person name="Kelly W.J."/>
            <person name="Altermann E."/>
            <person name="Ronimus R.S."/>
            <person name="Yeoman C.J."/>
            <person name="Pacheco D.M."/>
            <person name="Li D."/>
            <person name="Kong Z."/>
            <person name="McTavish S."/>
            <person name="Sang C."/>
            <person name="Lambie S.C."/>
            <person name="Janssen P.H."/>
            <person name="Dey D."/>
            <person name="Attwood G.T."/>
        </authorList>
    </citation>
    <scope>NUCLEOTIDE SEQUENCE [LARGE SCALE GENOMIC DNA]</scope>
    <source>
        <strain evidence="2">ATCC 35063 / DSM 1093 / JCM 13430 / OCM 146 / M1</strain>
    </source>
</reference>
<evidence type="ECO:0000313" key="1">
    <source>
        <dbReference type="EMBL" id="ADC46607.1"/>
    </source>
</evidence>
<dbReference type="Proteomes" id="UP000008680">
    <property type="component" value="Chromosome"/>
</dbReference>
<protein>
    <submittedName>
        <fullName evidence="1">Uncharacterized protein</fullName>
    </submittedName>
</protein>
<dbReference type="HOGENOM" id="CLU_181223_0_0_2"/>
<keyword evidence="2" id="KW-1185">Reference proteome</keyword>
<gene>
    <name evidence="1" type="ordered locus">mru_0756</name>
</gene>
<dbReference type="eggNOG" id="arCOG12646">
    <property type="taxonomic scope" value="Archaea"/>
</dbReference>
<dbReference type="RefSeq" id="WP_012955558.1">
    <property type="nucleotide sequence ID" value="NC_013790.1"/>
</dbReference>
<accession>D3E246</accession>
<dbReference type="OrthoDB" id="77568at2157"/>
<sequence>MISSEEKEKIKSDIVEKVNSVLEKYNESFRMDKVTVLNRAETVKFMGSYRVYERRNYCSVSREINSFLNKYGDVEIKSKKIRDSGMKFTTVSFNFEL</sequence>
<dbReference type="AlphaFoldDB" id="D3E246"/>
<name>D3E246_METRM</name>
<dbReference type="KEGG" id="mru:mru_0756"/>
<proteinExistence type="predicted"/>
<dbReference type="PATRIC" id="fig|634498.28.peg.758"/>
<dbReference type="GeneID" id="8770404"/>
<dbReference type="EMBL" id="CP001719">
    <property type="protein sequence ID" value="ADC46607.1"/>
    <property type="molecule type" value="Genomic_DNA"/>
</dbReference>
<organism evidence="1 2">
    <name type="scientific">Methanobrevibacter ruminantium (strain ATCC 35063 / DSM 1093 / JCM 13430 / OCM 146 / M1)</name>
    <name type="common">Methanobacterium ruminantium</name>
    <dbReference type="NCBI Taxonomy" id="634498"/>
    <lineage>
        <taxon>Archaea</taxon>
        <taxon>Methanobacteriati</taxon>
        <taxon>Methanobacteriota</taxon>
        <taxon>Methanomada group</taxon>
        <taxon>Methanobacteria</taxon>
        <taxon>Methanobacteriales</taxon>
        <taxon>Methanobacteriaceae</taxon>
        <taxon>Methanobrevibacter</taxon>
    </lineage>
</organism>
<evidence type="ECO:0000313" key="2">
    <source>
        <dbReference type="Proteomes" id="UP000008680"/>
    </source>
</evidence>